<dbReference type="Proteomes" id="UP000837857">
    <property type="component" value="Chromosome 8"/>
</dbReference>
<evidence type="ECO:0000313" key="1">
    <source>
        <dbReference type="EMBL" id="CAH2074899.1"/>
    </source>
</evidence>
<sequence>MIGLVLSPSAHTQNPCTVFVFLRAFDHAGARRRLVKARGGVTPPQRLINVVLRWTNWTVQRWRGGAASAAACLMRTNATRGTMGRADQTAVLVPWSHCAALTYLLTISSTYQ</sequence>
<reference evidence="1" key="1">
    <citation type="submission" date="2022-03" db="EMBL/GenBank/DDBJ databases">
        <authorList>
            <person name="Martin H S."/>
        </authorList>
    </citation>
    <scope>NUCLEOTIDE SEQUENCE</scope>
</reference>
<gene>
    <name evidence="1" type="ORF">IPOD504_LOCUS16316</name>
</gene>
<dbReference type="EMBL" id="OW152820">
    <property type="protein sequence ID" value="CAH2074899.1"/>
    <property type="molecule type" value="Genomic_DNA"/>
</dbReference>
<proteinExistence type="predicted"/>
<protein>
    <submittedName>
        <fullName evidence="1">Uncharacterized protein</fullName>
    </submittedName>
</protein>
<keyword evidence="2" id="KW-1185">Reference proteome</keyword>
<feature type="non-terminal residue" evidence="1">
    <location>
        <position position="112"/>
    </location>
</feature>
<organism evidence="1 2">
    <name type="scientific">Iphiclides podalirius</name>
    <name type="common">scarce swallowtail</name>
    <dbReference type="NCBI Taxonomy" id="110791"/>
    <lineage>
        <taxon>Eukaryota</taxon>
        <taxon>Metazoa</taxon>
        <taxon>Ecdysozoa</taxon>
        <taxon>Arthropoda</taxon>
        <taxon>Hexapoda</taxon>
        <taxon>Insecta</taxon>
        <taxon>Pterygota</taxon>
        <taxon>Neoptera</taxon>
        <taxon>Endopterygota</taxon>
        <taxon>Lepidoptera</taxon>
        <taxon>Glossata</taxon>
        <taxon>Ditrysia</taxon>
        <taxon>Papilionoidea</taxon>
        <taxon>Papilionidae</taxon>
        <taxon>Papilioninae</taxon>
        <taxon>Iphiclides</taxon>
    </lineage>
</organism>
<name>A0ABN8J386_9NEOP</name>
<evidence type="ECO:0000313" key="2">
    <source>
        <dbReference type="Proteomes" id="UP000837857"/>
    </source>
</evidence>
<accession>A0ABN8J386</accession>